<evidence type="ECO:0000313" key="2">
    <source>
        <dbReference type="Proteomes" id="UP000610456"/>
    </source>
</evidence>
<dbReference type="Proteomes" id="UP000610456">
    <property type="component" value="Unassembled WGS sequence"/>
</dbReference>
<gene>
    <name evidence="1" type="ORF">GCM10007103_25700</name>
</gene>
<sequence>MSVKSQAKNAAKKGAKLWAAKKGFQWTGSLLKWGAIAGVGYLGFKLAKKTMDNSEKGVH</sequence>
<dbReference type="AlphaFoldDB" id="A0A918W0M3"/>
<organism evidence="1 2">
    <name type="scientific">Salinimicrobium marinum</name>
    <dbReference type="NCBI Taxonomy" id="680283"/>
    <lineage>
        <taxon>Bacteria</taxon>
        <taxon>Pseudomonadati</taxon>
        <taxon>Bacteroidota</taxon>
        <taxon>Flavobacteriia</taxon>
        <taxon>Flavobacteriales</taxon>
        <taxon>Flavobacteriaceae</taxon>
        <taxon>Salinimicrobium</taxon>
    </lineage>
</organism>
<reference evidence="1" key="1">
    <citation type="journal article" date="2014" name="Int. J. Syst. Evol. Microbiol.">
        <title>Complete genome sequence of Corynebacterium casei LMG S-19264T (=DSM 44701T), isolated from a smear-ripened cheese.</title>
        <authorList>
            <consortium name="US DOE Joint Genome Institute (JGI-PGF)"/>
            <person name="Walter F."/>
            <person name="Albersmeier A."/>
            <person name="Kalinowski J."/>
            <person name="Ruckert C."/>
        </authorList>
    </citation>
    <scope>NUCLEOTIDE SEQUENCE</scope>
    <source>
        <strain evidence="1">KCTC 12719</strain>
    </source>
</reference>
<proteinExistence type="predicted"/>
<dbReference type="EMBL" id="BMXB01000011">
    <property type="protein sequence ID" value="GHA43278.1"/>
    <property type="molecule type" value="Genomic_DNA"/>
</dbReference>
<protein>
    <submittedName>
        <fullName evidence="1">Uncharacterized protein</fullName>
    </submittedName>
</protein>
<accession>A0A918W0M3</accession>
<name>A0A918W0M3_9FLAO</name>
<reference evidence="1" key="2">
    <citation type="submission" date="2020-09" db="EMBL/GenBank/DDBJ databases">
        <authorList>
            <person name="Sun Q."/>
            <person name="Kim S."/>
        </authorList>
    </citation>
    <scope>NUCLEOTIDE SEQUENCE</scope>
    <source>
        <strain evidence="1">KCTC 12719</strain>
    </source>
</reference>
<comment type="caution">
    <text evidence="1">The sequence shown here is derived from an EMBL/GenBank/DDBJ whole genome shotgun (WGS) entry which is preliminary data.</text>
</comment>
<keyword evidence="2" id="KW-1185">Reference proteome</keyword>
<dbReference type="RefSeq" id="WP_189605174.1">
    <property type="nucleotide sequence ID" value="NZ_BMXB01000011.1"/>
</dbReference>
<evidence type="ECO:0000313" key="1">
    <source>
        <dbReference type="EMBL" id="GHA43278.1"/>
    </source>
</evidence>